<evidence type="ECO:0000256" key="2">
    <source>
        <dbReference type="ARBA" id="ARBA00022840"/>
    </source>
</evidence>
<gene>
    <name evidence="8" type="ORF">TrST_g5623</name>
</gene>
<dbReference type="PRINTS" id="PR00380">
    <property type="entry name" value="KINESINHEAVY"/>
</dbReference>
<evidence type="ECO:0000256" key="1">
    <source>
        <dbReference type="ARBA" id="ARBA00022741"/>
    </source>
</evidence>
<dbReference type="OrthoDB" id="3176171at2759"/>
<dbReference type="Proteomes" id="UP001165085">
    <property type="component" value="Unassembled WGS sequence"/>
</dbReference>
<dbReference type="EMBL" id="BRXY01000011">
    <property type="protein sequence ID" value="GMH52507.1"/>
    <property type="molecule type" value="Genomic_DNA"/>
</dbReference>
<feature type="domain" description="Kinesin motor" evidence="7">
    <location>
        <begin position="411"/>
        <end position="733"/>
    </location>
</feature>
<dbReference type="GO" id="GO:0005874">
    <property type="term" value="C:microtubule"/>
    <property type="evidence" value="ECO:0007669"/>
    <property type="project" value="UniProtKB-KW"/>
</dbReference>
<dbReference type="GO" id="GO:0005524">
    <property type="term" value="F:ATP binding"/>
    <property type="evidence" value="ECO:0007669"/>
    <property type="project" value="UniProtKB-UniRule"/>
</dbReference>
<dbReference type="InterPro" id="IPR001752">
    <property type="entry name" value="Kinesin_motor_dom"/>
</dbReference>
<dbReference type="GO" id="GO:0003777">
    <property type="term" value="F:microtubule motor activity"/>
    <property type="evidence" value="ECO:0007669"/>
    <property type="project" value="InterPro"/>
</dbReference>
<keyword evidence="1 3" id="KW-0547">Nucleotide-binding</keyword>
<keyword evidence="5" id="KW-0175">Coiled coil</keyword>
<dbReference type="InterPro" id="IPR036961">
    <property type="entry name" value="Kinesin_motor_dom_sf"/>
</dbReference>
<dbReference type="AlphaFoldDB" id="A0A9W6ZJM6"/>
<dbReference type="Gene3D" id="1.20.5.340">
    <property type="match status" value="1"/>
</dbReference>
<dbReference type="Gene3D" id="3.40.850.10">
    <property type="entry name" value="Kinesin motor domain"/>
    <property type="match status" value="1"/>
</dbReference>
<dbReference type="PROSITE" id="PS50067">
    <property type="entry name" value="KINESIN_MOTOR_2"/>
    <property type="match status" value="1"/>
</dbReference>
<keyword evidence="3 4" id="KW-0505">Motor protein</keyword>
<evidence type="ECO:0000256" key="3">
    <source>
        <dbReference type="PROSITE-ProRule" id="PRU00283"/>
    </source>
</evidence>
<evidence type="ECO:0000313" key="8">
    <source>
        <dbReference type="EMBL" id="GMH52507.1"/>
    </source>
</evidence>
<dbReference type="FunFam" id="3.40.850.10:FF:000113">
    <property type="entry name" value="Kinesin-like protein"/>
    <property type="match status" value="1"/>
</dbReference>
<evidence type="ECO:0000256" key="4">
    <source>
        <dbReference type="RuleBase" id="RU000394"/>
    </source>
</evidence>
<reference evidence="9" key="1">
    <citation type="journal article" date="2023" name="Commun. Biol.">
        <title>Genome analysis of Parmales, the sister group of diatoms, reveals the evolutionary specialization of diatoms from phago-mixotrophs to photoautotrophs.</title>
        <authorList>
            <person name="Ban H."/>
            <person name="Sato S."/>
            <person name="Yoshikawa S."/>
            <person name="Yamada K."/>
            <person name="Nakamura Y."/>
            <person name="Ichinomiya M."/>
            <person name="Sato N."/>
            <person name="Blanc-Mathieu R."/>
            <person name="Endo H."/>
            <person name="Kuwata A."/>
            <person name="Ogata H."/>
        </authorList>
    </citation>
    <scope>NUCLEOTIDE SEQUENCE [LARGE SCALE GENOMIC DNA]</scope>
    <source>
        <strain evidence="9">NIES 3701</strain>
    </source>
</reference>
<feature type="coiled-coil region" evidence="5">
    <location>
        <begin position="230"/>
        <end position="325"/>
    </location>
</feature>
<comment type="similarity">
    <text evidence="3 4">Belongs to the TRAFAC class myosin-kinesin ATPase superfamily. Kinesin family.</text>
</comment>
<protein>
    <recommendedName>
        <fullName evidence="4">Kinesin-like protein</fullName>
    </recommendedName>
</protein>
<feature type="compositionally biased region" description="Pro residues" evidence="6">
    <location>
        <begin position="206"/>
        <end position="221"/>
    </location>
</feature>
<evidence type="ECO:0000256" key="6">
    <source>
        <dbReference type="SAM" id="MobiDB-lite"/>
    </source>
</evidence>
<dbReference type="GO" id="GO:0008017">
    <property type="term" value="F:microtubule binding"/>
    <property type="evidence" value="ECO:0007669"/>
    <property type="project" value="InterPro"/>
</dbReference>
<dbReference type="PANTHER" id="PTHR47972">
    <property type="entry name" value="KINESIN-LIKE PROTEIN KLP-3"/>
    <property type="match status" value="1"/>
</dbReference>
<dbReference type="InterPro" id="IPR027417">
    <property type="entry name" value="P-loop_NTPase"/>
</dbReference>
<dbReference type="Pfam" id="PF00225">
    <property type="entry name" value="Kinesin"/>
    <property type="match status" value="1"/>
</dbReference>
<keyword evidence="4" id="KW-0493">Microtubule</keyword>
<feature type="compositionally biased region" description="Basic and acidic residues" evidence="6">
    <location>
        <begin position="192"/>
        <end position="203"/>
    </location>
</feature>
<accession>A0A9W6ZJM6</accession>
<name>A0A9W6ZJM6_9STRA</name>
<dbReference type="InterPro" id="IPR019821">
    <property type="entry name" value="Kinesin_motor_CS"/>
</dbReference>
<feature type="binding site" evidence="3">
    <location>
        <begin position="495"/>
        <end position="502"/>
    </location>
    <ligand>
        <name>ATP</name>
        <dbReference type="ChEBI" id="CHEBI:30616"/>
    </ligand>
</feature>
<keyword evidence="9" id="KW-1185">Reference proteome</keyword>
<dbReference type="InterPro" id="IPR027640">
    <property type="entry name" value="Kinesin-like_fam"/>
</dbReference>
<comment type="caution">
    <text evidence="8">The sequence shown here is derived from an EMBL/GenBank/DDBJ whole genome shotgun (WGS) entry which is preliminary data.</text>
</comment>
<proteinExistence type="inferred from homology"/>
<evidence type="ECO:0000259" key="7">
    <source>
        <dbReference type="PROSITE" id="PS50067"/>
    </source>
</evidence>
<evidence type="ECO:0000313" key="9">
    <source>
        <dbReference type="Proteomes" id="UP001165085"/>
    </source>
</evidence>
<dbReference type="PANTHER" id="PTHR47972:SF28">
    <property type="entry name" value="KINESIN-LIKE PROTEIN KLP-3"/>
    <property type="match status" value="1"/>
</dbReference>
<sequence>MAGEEELNGISEQPSVHDLGGEERLARLEVMAKSQTAVLRKSFVSKMKEKDDLIMDMLKTFKRLQVLEPIQAFASRNSRIGNWVGLATGETIEIGGNATDEEVQELRKERNDLRNMVKDLKSAMDSKGGDGAIKMKLKEFKKDVKKLEKEKSKLLAALQQAQGGEGGGGGGGDGAETAKLMLQVEKLKKKLEKAEKKGGKDGRGLSPPPPGAPPGPPPTAVPPAVDDGKVKALEEENAKLAKKLEESKAKYEKAKGKLEEVGKASLKGQEEILASMASEMEKLEVSSKKEIDEAKKEAAGKEEEIKKLAETVKKLTKTNEALKSSNSGLGVALSQLAKKSGTLTSEFKLLKSQVHASMKTDVPKIAKSTASQIAAASSNFMKSIEDLKVNYEKEVKERKRLFNLVQELRGNIRVFARCRPPSKKELSSGDESSTICVEFPADGEVAMKNEKGKEKNWEFDQVFNTGSTQEQVYKEVSPLVTSVLDGFNVCIFAYGQTGTGKTFTMMGPESNRGVNTRALYELFDMSQQRRSTIEDKITVSVLEVYNEQIKDLLAEDVGERKYTVREGPHGNYVPDLTMVNVDSLDEVIELLALADLNRSTAKTNMNEHSSRSHLILSCYIVSTNKHSGEVSRGKLHLIDLAGSERVGKSGAKGLALKEAQNINKSLSALGDVIAARGSGSSHIPFRNSTLTQLLQDSLSADSKTLMFVCISPVMYNSEEGFCSLNFAERARKVELGKATKNVVKAGK</sequence>
<dbReference type="SMART" id="SM00129">
    <property type="entry name" value="KISc"/>
    <property type="match status" value="1"/>
</dbReference>
<evidence type="ECO:0000256" key="5">
    <source>
        <dbReference type="SAM" id="Coils"/>
    </source>
</evidence>
<feature type="region of interest" description="Disordered" evidence="6">
    <location>
        <begin position="192"/>
        <end position="225"/>
    </location>
</feature>
<dbReference type="GO" id="GO:0007018">
    <property type="term" value="P:microtubule-based movement"/>
    <property type="evidence" value="ECO:0007669"/>
    <property type="project" value="InterPro"/>
</dbReference>
<dbReference type="PROSITE" id="PS00411">
    <property type="entry name" value="KINESIN_MOTOR_1"/>
    <property type="match status" value="1"/>
</dbReference>
<dbReference type="SUPFAM" id="SSF52540">
    <property type="entry name" value="P-loop containing nucleoside triphosphate hydrolases"/>
    <property type="match status" value="1"/>
</dbReference>
<organism evidence="8 9">
    <name type="scientific">Triparma strigata</name>
    <dbReference type="NCBI Taxonomy" id="1606541"/>
    <lineage>
        <taxon>Eukaryota</taxon>
        <taxon>Sar</taxon>
        <taxon>Stramenopiles</taxon>
        <taxon>Ochrophyta</taxon>
        <taxon>Bolidophyceae</taxon>
        <taxon>Parmales</taxon>
        <taxon>Triparmaceae</taxon>
        <taxon>Triparma</taxon>
    </lineage>
</organism>
<keyword evidence="2 3" id="KW-0067">ATP-binding</keyword>